<comment type="caution">
    <text evidence="3">The sequence shown here is derived from an EMBL/GenBank/DDBJ whole genome shotgun (WGS) entry which is preliminary data.</text>
</comment>
<feature type="domain" description="Endonuclease/exonuclease/phosphatase" evidence="1">
    <location>
        <begin position="271"/>
        <end position="580"/>
    </location>
</feature>
<feature type="domain" description="2',5'-phosphodiesterase 12-like N-terminal" evidence="2">
    <location>
        <begin position="142"/>
        <end position="243"/>
    </location>
</feature>
<dbReference type="PANTHER" id="PTHR12121:SF37">
    <property type="entry name" value="2',5'-PHOSPHODIESTERASE 12"/>
    <property type="match status" value="1"/>
</dbReference>
<sequence>MVTRLHKWILRYNSSSLLSFCKSKTMEQKKCYLRYVQNEDRVDIAFLLKVKEDNIRQFNLSRRPSESLESILARIGTNIQKVLQKGSKKKAQPTEGKTVIDANFYVNENIVDNTKSCIDLFDIEDPVTLKITDFEYEAVFNPPWVLSLSLPRSILAGFPIYPEHFATQNTEDNFNTFKWYKGMSVNEKGNKISETHIKWEFLQSGFPYTPSTSDIGMKLKLECIPGNSSMTGPVVEVLATSLVEAGPGRCPFENRHAFTSEKLQSERFRCVTYNILADLYCDSDFTRTVLHPYCPPYALHIDYRKQLIIKELLGYNADIMCLQEVDAKIFNHCLNPLLSIEGFDGCFYKKGKQVAEGLGCFYRRDRFSLISEHRIVLSEVIKSEPCFKSIWESIKDNAALLERLLDRSTASSCTILQSADNPEQIVVVGNTHLYFHPDADHIRLLQGGMFIYWLRDIVKKTKEQFPNKTVSLILCGDFNSVPSCGIYQLYTTGLAPSDLPDWKSNESEAVTNLTLQQDIGLSSACGTPQYTNFTAGFADCLDYIFYDNQNLTVDQVIPFPTVEELQAHTALPSIVFPSDHIALIADLKFTAK</sequence>
<dbReference type="Proteomes" id="UP000823941">
    <property type="component" value="Chromosome 4"/>
</dbReference>
<proteinExistence type="predicted"/>
<protein>
    <recommendedName>
        <fullName evidence="5">2',5'-phosphodiesterase 12</fullName>
    </recommendedName>
</protein>
<dbReference type="Pfam" id="PF03372">
    <property type="entry name" value="Exo_endo_phos"/>
    <property type="match status" value="1"/>
</dbReference>
<evidence type="ECO:0000313" key="4">
    <source>
        <dbReference type="Proteomes" id="UP000823941"/>
    </source>
</evidence>
<reference evidence="3 4" key="1">
    <citation type="submission" date="2021-06" db="EMBL/GenBank/DDBJ databases">
        <title>A haploid diamondback moth (Plutella xylostella L.) genome assembly resolves 31 chromosomes and identifies a diamide resistance mutation.</title>
        <authorList>
            <person name="Ward C.M."/>
            <person name="Perry K.D."/>
            <person name="Baker G."/>
            <person name="Powis K."/>
            <person name="Heckel D.G."/>
            <person name="Baxter S.W."/>
        </authorList>
    </citation>
    <scope>NUCLEOTIDE SEQUENCE [LARGE SCALE GENOMIC DNA]</scope>
    <source>
        <strain evidence="3 4">LV</strain>
        <tissue evidence="3">Single pupa</tissue>
    </source>
</reference>
<organism evidence="3 4">
    <name type="scientific">Plutella xylostella</name>
    <name type="common">Diamondback moth</name>
    <name type="synonym">Plutella maculipennis</name>
    <dbReference type="NCBI Taxonomy" id="51655"/>
    <lineage>
        <taxon>Eukaryota</taxon>
        <taxon>Metazoa</taxon>
        <taxon>Ecdysozoa</taxon>
        <taxon>Arthropoda</taxon>
        <taxon>Hexapoda</taxon>
        <taxon>Insecta</taxon>
        <taxon>Pterygota</taxon>
        <taxon>Neoptera</taxon>
        <taxon>Endopterygota</taxon>
        <taxon>Lepidoptera</taxon>
        <taxon>Glossata</taxon>
        <taxon>Ditrysia</taxon>
        <taxon>Yponomeutoidea</taxon>
        <taxon>Plutellidae</taxon>
        <taxon>Plutella</taxon>
    </lineage>
</organism>
<dbReference type="PANTHER" id="PTHR12121">
    <property type="entry name" value="CARBON CATABOLITE REPRESSOR PROTEIN 4"/>
    <property type="match status" value="1"/>
</dbReference>
<dbReference type="Gene3D" id="3.60.10.10">
    <property type="entry name" value="Endonuclease/exonuclease/phosphatase"/>
    <property type="match status" value="1"/>
</dbReference>
<name>A0ABQ7R2T0_PLUXY</name>
<evidence type="ECO:0008006" key="5">
    <source>
        <dbReference type="Google" id="ProtNLM"/>
    </source>
</evidence>
<keyword evidence="4" id="KW-1185">Reference proteome</keyword>
<dbReference type="EMBL" id="JAHIBW010000004">
    <property type="protein sequence ID" value="KAG7311603.1"/>
    <property type="molecule type" value="Genomic_DNA"/>
</dbReference>
<gene>
    <name evidence="3" type="ORF">JYU34_002651</name>
</gene>
<dbReference type="Pfam" id="PF21171">
    <property type="entry name" value="PDE12-like_N"/>
    <property type="match status" value="1"/>
</dbReference>
<dbReference type="InterPro" id="IPR050410">
    <property type="entry name" value="CCR4/nocturin_mRNA_transcr"/>
</dbReference>
<accession>A0ABQ7R2T0</accession>
<dbReference type="InterPro" id="IPR005135">
    <property type="entry name" value="Endo/exonuclease/phosphatase"/>
</dbReference>
<dbReference type="InterPro" id="IPR036691">
    <property type="entry name" value="Endo/exonu/phosph_ase_sf"/>
</dbReference>
<evidence type="ECO:0000259" key="2">
    <source>
        <dbReference type="Pfam" id="PF21171"/>
    </source>
</evidence>
<dbReference type="SUPFAM" id="SSF56219">
    <property type="entry name" value="DNase I-like"/>
    <property type="match status" value="1"/>
</dbReference>
<evidence type="ECO:0000259" key="1">
    <source>
        <dbReference type="Pfam" id="PF03372"/>
    </source>
</evidence>
<evidence type="ECO:0000313" key="3">
    <source>
        <dbReference type="EMBL" id="KAG7311603.1"/>
    </source>
</evidence>
<dbReference type="InterPro" id="IPR048821">
    <property type="entry name" value="PDE12-like_N"/>
</dbReference>